<dbReference type="Pfam" id="PF25974">
    <property type="entry name" value="URGCP_9th"/>
    <property type="match status" value="1"/>
</dbReference>
<dbReference type="InterPro" id="IPR058641">
    <property type="entry name" value="GVIN1_dom"/>
</dbReference>
<dbReference type="EMBL" id="JANIIK010000114">
    <property type="protein sequence ID" value="KAJ3590857.1"/>
    <property type="molecule type" value="Genomic_DNA"/>
</dbReference>
<name>A0A9Q0DM81_9TELE</name>
<dbReference type="InterPro" id="IPR030383">
    <property type="entry name" value="G_VLIG_dom"/>
</dbReference>
<protein>
    <recommendedName>
        <fullName evidence="2">VLIG-type G domain-containing protein</fullName>
    </recommendedName>
</protein>
<evidence type="ECO:0000313" key="3">
    <source>
        <dbReference type="EMBL" id="KAJ3590857.1"/>
    </source>
</evidence>
<dbReference type="InterPro" id="IPR057365">
    <property type="entry name" value="URGCP"/>
</dbReference>
<sequence>MENTQAEILVKLGLEAFWTTPLGPASMLDISFWTKEIQAPLMPKNLPHVFLQRLWMLSPEARSTRCMTPCDAVSQSQAGDSMIDGHEDDKSYCAVNPLDLLTGVYMSVNSFLRQEMTVRMVQCQFAVPLVLPSLNPEQPSIFLLWPLRSVVSNWRPQSTTQTELSLDADLASTLMPLVSCVKIGHCSASKSKVLSHLMAGAQSHSEMFLHRGMDGGQIHRKLGNGLVELGWYLPSGDPESDIFPVPVVISNLRGDAAADDQCLRLLCHASSALVVFCGTLREKDKDRLALWKGMASKLILIDLEQPLDEEKGKIIVGFVSKSLQEEMDLPTGSVLSGGGLGEEELAHMLRQTLNDLLPSQMKHVTLENAANIAVDVGLRLDEGPKCKNAMARVGEVLQGLEEGSAQFRETQLPLQGEPWAKLTVMEKEECKQRRAGEKPDPLLQKERSNTLLELSSYRMSKAMKVFTDTLFTSDEEERTYFLSWLKLRLQAMQTRQRDQHFQVQQNDKTRQEFDSKHSANEPQDESASEQHRFEEHNIEFVVQQQQMSEKNNIDLNCDDPVIQPEEPNLVSDISNSTHTTDLGSRNSDRLDPWTLGLEHFLHEMGLIFELTHNSTGNGSHNVLRLPSLAAGLLLHGIPLQIMDGDASDIPTKWLGCVLAEFNRCMPRKQSRVRVLANIGAHHAGNSDLLFALFGVSIPGSKRRFTKGIYMLPISVPDDLREEFDCDFLMIVNVEGLCGPQLDNGKASFRLIRDNEMATVATGVSDILIHNIASFEADGLQPYLNVVVNALLRTEVCGFTPICQLVKQDDELTSKLQALQLARVAGILQTQPESIVIGANGKPSAQANNSIPCVTRLRQNASYSERVHEGHSEAVVKVKQDIFAALQKCGVKSKALKLPELMCRLSAVWEEVKAQSFSITLENTEVAQAFCMLCTELSQWEHDFLEDMERWFLSATMRMSSSQARTLESEISSDILVNLKDEAREEVKTGVHKMKSQVELGLMKDNLHKTYIETYRPNLLNNLTKLQEQTTKGMIERLESAKENLYSSTQLESFQALLAKVLESKHNTLTEASKLNNLLLEDAQLDEEFEDAWNNALSNINFRPSKADDITARVTEILRANLINRKLQKHLKKLEDINKKTDSDFVVCEDHFGYRSRMKHIEDNNRQQRIEAHQLACNITKDYNQYVFEKSSLLEDFSNSYIEDVLENVEKALTKAKPTETKSVFEVDLKVYLCSHACQDFQKIHDRYAKDTDLLTSINGTKNRCHGEFIYQFRKRDQCRRMAQAFTTMSLKPTALSYIYSAQGTLIMEAMIAQDNTGQYLSPWAFNCTLLEELLVEDSFESYLEYLHSFDKFCLEKIQEKVVVHLSASKGLEKWRRQQRLGEVIGKMAAAVSQAAEGVSGVLSDTKLLLEKVCINLEIDGDVEVPRETLDSPLFSITTEWDRFVSCLLETLAELRLALAQEFSQDIKVTELLRVLPVKPQDCLFCRVRGCEKRCPFCKAPCAVRDPDHQVHWAWLHRPKGLLSYTCDNSCSLSHMSCPADIAEDNLFANKDTEGEPLAYRDYHTIYPDWSLLPLEPGNQKLCSYWRYVMVRFNERFAEEYEQKPANLPEEWKKITQEEALGSLNEIREKAFRPYDTEQWLGHH</sequence>
<dbReference type="InterPro" id="IPR052986">
    <property type="entry name" value="VLIG_GTPase"/>
</dbReference>
<evidence type="ECO:0000259" key="2">
    <source>
        <dbReference type="PROSITE" id="PS51717"/>
    </source>
</evidence>
<dbReference type="PANTHER" id="PTHR14819">
    <property type="entry name" value="GTP-BINDING"/>
    <property type="match status" value="1"/>
</dbReference>
<dbReference type="Pfam" id="PF25496">
    <property type="entry name" value="URGCP"/>
    <property type="match status" value="1"/>
</dbReference>
<gene>
    <name evidence="3" type="ORF">NHX12_008805</name>
</gene>
<reference evidence="3" key="1">
    <citation type="submission" date="2022-07" db="EMBL/GenBank/DDBJ databases">
        <title>Chromosome-level genome of Muraenolepis orangiensis.</title>
        <authorList>
            <person name="Kim J."/>
        </authorList>
    </citation>
    <scope>NUCLEOTIDE SEQUENCE</scope>
    <source>
        <strain evidence="3">KU_S4_2022</strain>
        <tissue evidence="3">Muscle</tissue>
    </source>
</reference>
<dbReference type="PANTHER" id="PTHR14819:SF9">
    <property type="entry name" value="UP-REGULATOR OF CELL PROLIFERATION-LIKE"/>
    <property type="match status" value="1"/>
</dbReference>
<proteinExistence type="predicted"/>
<dbReference type="OrthoDB" id="1597724at2759"/>
<keyword evidence="4" id="KW-1185">Reference proteome</keyword>
<evidence type="ECO:0000313" key="4">
    <source>
        <dbReference type="Proteomes" id="UP001148018"/>
    </source>
</evidence>
<accession>A0A9Q0DM81</accession>
<comment type="caution">
    <text evidence="3">The sequence shown here is derived from an EMBL/GenBank/DDBJ whole genome shotgun (WGS) entry which is preliminary data.</text>
</comment>
<feature type="compositionally biased region" description="Basic and acidic residues" evidence="1">
    <location>
        <begin position="507"/>
        <end position="519"/>
    </location>
</feature>
<evidence type="ECO:0000256" key="1">
    <source>
        <dbReference type="SAM" id="MobiDB-lite"/>
    </source>
</evidence>
<feature type="region of interest" description="Disordered" evidence="1">
    <location>
        <begin position="498"/>
        <end position="531"/>
    </location>
</feature>
<dbReference type="GO" id="GO:0005525">
    <property type="term" value="F:GTP binding"/>
    <property type="evidence" value="ECO:0007669"/>
    <property type="project" value="InterPro"/>
</dbReference>
<dbReference type="PROSITE" id="PS51717">
    <property type="entry name" value="G_VLIG"/>
    <property type="match status" value="1"/>
</dbReference>
<dbReference type="Pfam" id="PF25683">
    <property type="entry name" value="URGCP_GTPase"/>
    <property type="match status" value="1"/>
</dbReference>
<feature type="domain" description="VLIG-type G" evidence="2">
    <location>
        <begin position="669"/>
        <end position="905"/>
    </location>
</feature>
<organism evidence="3 4">
    <name type="scientific">Muraenolepis orangiensis</name>
    <name type="common">Patagonian moray cod</name>
    <dbReference type="NCBI Taxonomy" id="630683"/>
    <lineage>
        <taxon>Eukaryota</taxon>
        <taxon>Metazoa</taxon>
        <taxon>Chordata</taxon>
        <taxon>Craniata</taxon>
        <taxon>Vertebrata</taxon>
        <taxon>Euteleostomi</taxon>
        <taxon>Actinopterygii</taxon>
        <taxon>Neopterygii</taxon>
        <taxon>Teleostei</taxon>
        <taxon>Neoteleostei</taxon>
        <taxon>Acanthomorphata</taxon>
        <taxon>Zeiogadaria</taxon>
        <taxon>Gadariae</taxon>
        <taxon>Gadiformes</taxon>
        <taxon>Muraenolepidoidei</taxon>
        <taxon>Muraenolepididae</taxon>
        <taxon>Muraenolepis</taxon>
    </lineage>
</organism>
<dbReference type="Proteomes" id="UP001148018">
    <property type="component" value="Unassembled WGS sequence"/>
</dbReference>